<evidence type="ECO:0000256" key="1">
    <source>
        <dbReference type="SAM" id="MobiDB-lite"/>
    </source>
</evidence>
<reference evidence="3" key="1">
    <citation type="journal article" date="2014" name="Int. J. Syst. Evol. Microbiol.">
        <title>Complete genome sequence of Corynebacterium casei LMG S-19264T (=DSM 44701T), isolated from a smear-ripened cheese.</title>
        <authorList>
            <consortium name="US DOE Joint Genome Institute (JGI-PGF)"/>
            <person name="Walter F."/>
            <person name="Albersmeier A."/>
            <person name="Kalinowski J."/>
            <person name="Ruckert C."/>
        </authorList>
    </citation>
    <scope>NUCLEOTIDE SEQUENCE</scope>
    <source>
        <strain evidence="3">JCM 3276</strain>
    </source>
</reference>
<dbReference type="EMBL" id="BMRB01000014">
    <property type="protein sequence ID" value="GGS61024.1"/>
    <property type="molecule type" value="Genomic_DNA"/>
</dbReference>
<sequence length="119" mass="13343">MSPHRRQVVTSPQTRLAHARRRHRTSWRPPALDPADARRALAVYKAQRVRAVSAVAALLVLMVGLPLLLRAYPGLDDVRLLGIPVSWLALLAPYPAMVALSWWQLRRAEKAEETAEPDP</sequence>
<evidence type="ECO:0000256" key="2">
    <source>
        <dbReference type="SAM" id="Phobius"/>
    </source>
</evidence>
<evidence type="ECO:0000313" key="4">
    <source>
        <dbReference type="Proteomes" id="UP000660680"/>
    </source>
</evidence>
<evidence type="ECO:0000313" key="3">
    <source>
        <dbReference type="EMBL" id="GGS61024.1"/>
    </source>
</evidence>
<proteinExistence type="predicted"/>
<keyword evidence="2" id="KW-0472">Membrane</keyword>
<comment type="caution">
    <text evidence="3">The sequence shown here is derived from an EMBL/GenBank/DDBJ whole genome shotgun (WGS) entry which is preliminary data.</text>
</comment>
<evidence type="ECO:0008006" key="5">
    <source>
        <dbReference type="Google" id="ProtNLM"/>
    </source>
</evidence>
<feature type="transmembrane region" description="Helical" evidence="2">
    <location>
        <begin position="49"/>
        <end position="69"/>
    </location>
</feature>
<protein>
    <recommendedName>
        <fullName evidence="5">DUF485 domain-containing protein</fullName>
    </recommendedName>
</protein>
<accession>A0A918GUI6</accession>
<reference evidence="3" key="2">
    <citation type="submission" date="2020-09" db="EMBL/GenBank/DDBJ databases">
        <authorList>
            <person name="Sun Q."/>
            <person name="Ohkuma M."/>
        </authorList>
    </citation>
    <scope>NUCLEOTIDE SEQUENCE</scope>
    <source>
        <strain evidence="3">JCM 3276</strain>
    </source>
</reference>
<feature type="compositionally biased region" description="Basic residues" evidence="1">
    <location>
        <begin position="17"/>
        <end position="26"/>
    </location>
</feature>
<dbReference type="AlphaFoldDB" id="A0A918GUI6"/>
<dbReference type="RefSeq" id="WP_189214455.1">
    <property type="nucleotide sequence ID" value="NZ_BMRB01000014.1"/>
</dbReference>
<dbReference type="Proteomes" id="UP000660680">
    <property type="component" value="Unassembled WGS sequence"/>
</dbReference>
<feature type="transmembrane region" description="Helical" evidence="2">
    <location>
        <begin position="81"/>
        <end position="103"/>
    </location>
</feature>
<keyword evidence="2" id="KW-1133">Transmembrane helix</keyword>
<gene>
    <name evidence="3" type="ORF">GCM10010171_64880</name>
</gene>
<keyword evidence="4" id="KW-1185">Reference proteome</keyword>
<keyword evidence="2" id="KW-0812">Transmembrane</keyword>
<name>A0A918GUI6_9PSEU</name>
<organism evidence="3 4">
    <name type="scientific">Actinokineospora fastidiosa</name>
    <dbReference type="NCBI Taxonomy" id="1816"/>
    <lineage>
        <taxon>Bacteria</taxon>
        <taxon>Bacillati</taxon>
        <taxon>Actinomycetota</taxon>
        <taxon>Actinomycetes</taxon>
        <taxon>Pseudonocardiales</taxon>
        <taxon>Pseudonocardiaceae</taxon>
        <taxon>Actinokineospora</taxon>
    </lineage>
</organism>
<feature type="region of interest" description="Disordered" evidence="1">
    <location>
        <begin position="1"/>
        <end position="31"/>
    </location>
</feature>